<dbReference type="PANTHER" id="PTHR11014">
    <property type="entry name" value="PEPTIDASE M20 FAMILY MEMBER"/>
    <property type="match status" value="1"/>
</dbReference>
<dbReference type="Proteomes" id="UP000071859">
    <property type="component" value="Unassembled WGS sequence"/>
</dbReference>
<evidence type="ECO:0000256" key="2">
    <source>
        <dbReference type="PIRSR" id="PIRSR005962-1"/>
    </source>
</evidence>
<dbReference type="Pfam" id="PF07687">
    <property type="entry name" value="M20_dimer"/>
    <property type="match status" value="1"/>
</dbReference>
<feature type="binding site" evidence="2">
    <location>
        <position position="110"/>
    </location>
    <ligand>
        <name>Mn(2+)</name>
        <dbReference type="ChEBI" id="CHEBI:29035"/>
        <label>2</label>
    </ligand>
</feature>
<dbReference type="InterPro" id="IPR036264">
    <property type="entry name" value="Bact_exopeptidase_dim_dom"/>
</dbReference>
<evidence type="ECO:0000313" key="5">
    <source>
        <dbReference type="Proteomes" id="UP000071859"/>
    </source>
</evidence>
<dbReference type="InterPro" id="IPR011650">
    <property type="entry name" value="Peptidase_M20_dimer"/>
</dbReference>
<sequence length="399" mass="42894">MTQSVDLLEVTQDRPLQQCLAGWRHHLHRNPETGFEEVQTSDFVAKILSALGLDVHRNIGGTGLVANLKVGNGPGVVGLRADMDALAITENAPERAYASCTSGKMHACGHDGHMAMVLGAARLLAESRDFNGTVRFIFQPGEEHGRGAKAMMADGLFERFPVDAIFGAHNMPGMKAGTFATRPGGIMASEDNFVITIRGRGTHAARPHMGVDPIVIASQIVLGLQTVVSRNLDPSLSAVVSCTEFITDGLRNVIPSTVTIRGDTRSYLPEVQQLLETRMREISEGTCRLHGVECDFSYTYEFAPTVNSPEYVATAVAAATKVAGEANVDANVQPMMISEDFGAFLQAVPGNFIFIGNGESNDRGGVPLHNASYDFNDDILETGARYFAEVVRTVLASSR</sequence>
<dbReference type="GO" id="GO:0046872">
    <property type="term" value="F:metal ion binding"/>
    <property type="evidence" value="ECO:0007669"/>
    <property type="project" value="UniProtKB-KW"/>
</dbReference>
<feature type="binding site" evidence="2">
    <location>
        <position position="369"/>
    </location>
    <ligand>
        <name>Mn(2+)</name>
        <dbReference type="ChEBI" id="CHEBI:29035"/>
        <label>2</label>
    </ligand>
</feature>
<dbReference type="GO" id="GO:0019877">
    <property type="term" value="P:diaminopimelate biosynthetic process"/>
    <property type="evidence" value="ECO:0007669"/>
    <property type="project" value="UniProtKB-ARBA"/>
</dbReference>
<reference evidence="4" key="1">
    <citation type="submission" date="2016-01" db="EMBL/GenBank/DDBJ databases">
        <authorList>
            <person name="Peeters C."/>
        </authorList>
    </citation>
    <scope>NUCLEOTIDE SEQUENCE</scope>
    <source>
        <strain evidence="4">LMG 29321</strain>
    </source>
</reference>
<dbReference type="NCBIfam" id="TIGR01891">
    <property type="entry name" value="amidohydrolases"/>
    <property type="match status" value="1"/>
</dbReference>
<evidence type="ECO:0000313" key="4">
    <source>
        <dbReference type="EMBL" id="SAL04300.1"/>
    </source>
</evidence>
<evidence type="ECO:0000259" key="3">
    <source>
        <dbReference type="Pfam" id="PF07687"/>
    </source>
</evidence>
<proteinExistence type="predicted"/>
<organism evidence="4 5">
    <name type="scientific">Caballeronia calidae</name>
    <dbReference type="NCBI Taxonomy" id="1777139"/>
    <lineage>
        <taxon>Bacteria</taxon>
        <taxon>Pseudomonadati</taxon>
        <taxon>Pseudomonadota</taxon>
        <taxon>Betaproteobacteria</taxon>
        <taxon>Burkholderiales</taxon>
        <taxon>Burkholderiaceae</taxon>
        <taxon>Caballeronia</taxon>
    </lineage>
</organism>
<keyword evidence="1" id="KW-0378">Hydrolase</keyword>
<dbReference type="CDD" id="cd05666">
    <property type="entry name" value="M20_Acy1-like"/>
    <property type="match status" value="1"/>
</dbReference>
<dbReference type="SUPFAM" id="SSF55031">
    <property type="entry name" value="Bacterial exopeptidase dimerisation domain"/>
    <property type="match status" value="1"/>
</dbReference>
<feature type="binding site" evidence="2">
    <location>
        <position position="169"/>
    </location>
    <ligand>
        <name>Mn(2+)</name>
        <dbReference type="ChEBI" id="CHEBI:29035"/>
        <label>2</label>
    </ligand>
</feature>
<dbReference type="AlphaFoldDB" id="A0A158EC54"/>
<dbReference type="PIRSF" id="PIRSF005962">
    <property type="entry name" value="Pept_M20D_amidohydro"/>
    <property type="match status" value="1"/>
</dbReference>
<dbReference type="SUPFAM" id="SSF53187">
    <property type="entry name" value="Zn-dependent exopeptidases"/>
    <property type="match status" value="1"/>
</dbReference>
<dbReference type="OrthoDB" id="8875216at2"/>
<gene>
    <name evidence="4" type="ORF">AWB78_06895</name>
</gene>
<keyword evidence="2" id="KW-0464">Manganese</keyword>
<dbReference type="Pfam" id="PF01546">
    <property type="entry name" value="Peptidase_M20"/>
    <property type="match status" value="1"/>
</dbReference>
<feature type="binding site" evidence="2">
    <location>
        <position position="108"/>
    </location>
    <ligand>
        <name>Mn(2+)</name>
        <dbReference type="ChEBI" id="CHEBI:29035"/>
        <label>2</label>
    </ligand>
</feature>
<dbReference type="FunFam" id="3.30.70.360:FF:000001">
    <property type="entry name" value="N-acetyldiaminopimelate deacetylase"/>
    <property type="match status" value="1"/>
</dbReference>
<keyword evidence="5" id="KW-1185">Reference proteome</keyword>
<keyword evidence="2" id="KW-0479">Metal-binding</keyword>
<dbReference type="InterPro" id="IPR017439">
    <property type="entry name" value="Amidohydrolase"/>
</dbReference>
<accession>A0A158EC54</accession>
<comment type="caution">
    <text evidence="4">The sequence shown here is derived from an EMBL/GenBank/DDBJ whole genome shotgun (WGS) entry which is preliminary data.</text>
</comment>
<comment type="cofactor">
    <cofactor evidence="2">
        <name>Mn(2+)</name>
        <dbReference type="ChEBI" id="CHEBI:29035"/>
    </cofactor>
    <text evidence="2">The Mn(2+) ion enhances activity.</text>
</comment>
<dbReference type="GO" id="GO:0050118">
    <property type="term" value="F:N-acetyldiaminopimelate deacetylase activity"/>
    <property type="evidence" value="ECO:0007669"/>
    <property type="project" value="UniProtKB-ARBA"/>
</dbReference>
<name>A0A158EC54_9BURK</name>
<feature type="domain" description="Peptidase M20 dimerisation" evidence="3">
    <location>
        <begin position="193"/>
        <end position="272"/>
    </location>
</feature>
<evidence type="ECO:0000256" key="1">
    <source>
        <dbReference type="ARBA" id="ARBA00022801"/>
    </source>
</evidence>
<feature type="binding site" evidence="2">
    <location>
        <position position="143"/>
    </location>
    <ligand>
        <name>Mn(2+)</name>
        <dbReference type="ChEBI" id="CHEBI:29035"/>
        <label>2</label>
    </ligand>
</feature>
<dbReference type="EMBL" id="FCOX02000061">
    <property type="protein sequence ID" value="SAL04300.1"/>
    <property type="molecule type" value="Genomic_DNA"/>
</dbReference>
<dbReference type="Gene3D" id="3.30.70.360">
    <property type="match status" value="1"/>
</dbReference>
<dbReference type="PANTHER" id="PTHR11014:SF63">
    <property type="entry name" value="METALLOPEPTIDASE, PUTATIVE (AFU_ORTHOLOGUE AFUA_6G09600)-RELATED"/>
    <property type="match status" value="1"/>
</dbReference>
<dbReference type="Gene3D" id="3.40.630.10">
    <property type="entry name" value="Zn peptidases"/>
    <property type="match status" value="1"/>
</dbReference>
<dbReference type="RefSeq" id="WP_062610973.1">
    <property type="nucleotide sequence ID" value="NZ_FCOX02000061.1"/>
</dbReference>
<dbReference type="InterPro" id="IPR002933">
    <property type="entry name" value="Peptidase_M20"/>
</dbReference>
<protein>
    <submittedName>
        <fullName evidence="4">Amidohydrolase</fullName>
    </submittedName>
</protein>